<proteinExistence type="predicted"/>
<dbReference type="OrthoDB" id="9809391at2"/>
<sequence length="130" mass="14757">MQIGEVAERTGLSLRTIRYYGEVGLVEPSARSKGGFRLYTTSDVERLLLIKRMKPLEFSLEEMRDLLATLDELAAGDVDESRHAELLARLDVFAQATEERCRVLRERIAMAEEFGGRLQAQRAKYEHPSG</sequence>
<gene>
    <name evidence="3" type="ORF">SAMN02745673_01797</name>
</gene>
<dbReference type="Pfam" id="PF13411">
    <property type="entry name" value="MerR_1"/>
    <property type="match status" value="1"/>
</dbReference>
<evidence type="ECO:0000259" key="2">
    <source>
        <dbReference type="PROSITE" id="PS50937"/>
    </source>
</evidence>
<dbReference type="STRING" id="1122192.SAMN02745673_01797"/>
<dbReference type="Proteomes" id="UP000190637">
    <property type="component" value="Unassembled WGS sequence"/>
</dbReference>
<protein>
    <submittedName>
        <fullName evidence="3">DNA-binding transcriptional regulator, MerR family</fullName>
    </submittedName>
</protein>
<dbReference type="InterPro" id="IPR000551">
    <property type="entry name" value="MerR-type_HTH_dom"/>
</dbReference>
<dbReference type="CDD" id="cd00592">
    <property type="entry name" value="HTH_MerR-like"/>
    <property type="match status" value="1"/>
</dbReference>
<dbReference type="AlphaFoldDB" id="A0A1T4PFX4"/>
<organism evidence="3 4">
    <name type="scientific">Marinactinospora thermotolerans DSM 45154</name>
    <dbReference type="NCBI Taxonomy" id="1122192"/>
    <lineage>
        <taxon>Bacteria</taxon>
        <taxon>Bacillati</taxon>
        <taxon>Actinomycetota</taxon>
        <taxon>Actinomycetes</taxon>
        <taxon>Streptosporangiales</taxon>
        <taxon>Nocardiopsidaceae</taxon>
        <taxon>Marinactinospora</taxon>
    </lineage>
</organism>
<dbReference type="Gene3D" id="1.10.1660.10">
    <property type="match status" value="1"/>
</dbReference>
<feature type="domain" description="HTH merR-type" evidence="2">
    <location>
        <begin position="1"/>
        <end position="69"/>
    </location>
</feature>
<dbReference type="InterPro" id="IPR047057">
    <property type="entry name" value="MerR_fam"/>
</dbReference>
<evidence type="ECO:0000313" key="3">
    <source>
        <dbReference type="EMBL" id="SJZ90379.1"/>
    </source>
</evidence>
<dbReference type="EMBL" id="FUWS01000004">
    <property type="protein sequence ID" value="SJZ90379.1"/>
    <property type="molecule type" value="Genomic_DNA"/>
</dbReference>
<evidence type="ECO:0000256" key="1">
    <source>
        <dbReference type="ARBA" id="ARBA00023125"/>
    </source>
</evidence>
<dbReference type="GO" id="GO:0003677">
    <property type="term" value="F:DNA binding"/>
    <property type="evidence" value="ECO:0007669"/>
    <property type="project" value="UniProtKB-KW"/>
</dbReference>
<name>A0A1T4PFX4_9ACTN</name>
<dbReference type="PRINTS" id="PR00040">
    <property type="entry name" value="HTHMERR"/>
</dbReference>
<evidence type="ECO:0000313" key="4">
    <source>
        <dbReference type="Proteomes" id="UP000190637"/>
    </source>
</evidence>
<dbReference type="InterPro" id="IPR009061">
    <property type="entry name" value="DNA-bd_dom_put_sf"/>
</dbReference>
<keyword evidence="1 3" id="KW-0238">DNA-binding</keyword>
<dbReference type="PANTHER" id="PTHR30204">
    <property type="entry name" value="REDOX-CYCLING DRUG-SENSING TRANSCRIPTIONAL ACTIVATOR SOXR"/>
    <property type="match status" value="1"/>
</dbReference>
<accession>A0A1T4PFX4</accession>
<dbReference type="PROSITE" id="PS50937">
    <property type="entry name" value="HTH_MERR_2"/>
    <property type="match status" value="1"/>
</dbReference>
<dbReference type="SMART" id="SM00422">
    <property type="entry name" value="HTH_MERR"/>
    <property type="match status" value="1"/>
</dbReference>
<dbReference type="RefSeq" id="WP_078761367.1">
    <property type="nucleotide sequence ID" value="NZ_FUWS01000004.1"/>
</dbReference>
<keyword evidence="4" id="KW-1185">Reference proteome</keyword>
<dbReference type="SUPFAM" id="SSF46955">
    <property type="entry name" value="Putative DNA-binding domain"/>
    <property type="match status" value="1"/>
</dbReference>
<dbReference type="GO" id="GO:0003700">
    <property type="term" value="F:DNA-binding transcription factor activity"/>
    <property type="evidence" value="ECO:0007669"/>
    <property type="project" value="InterPro"/>
</dbReference>
<dbReference type="PANTHER" id="PTHR30204:SF93">
    <property type="entry name" value="HTH MERR-TYPE DOMAIN-CONTAINING PROTEIN"/>
    <property type="match status" value="1"/>
</dbReference>
<reference evidence="3 4" key="1">
    <citation type="submission" date="2017-02" db="EMBL/GenBank/DDBJ databases">
        <authorList>
            <person name="Peterson S.W."/>
        </authorList>
    </citation>
    <scope>NUCLEOTIDE SEQUENCE [LARGE SCALE GENOMIC DNA]</scope>
    <source>
        <strain evidence="3 4">DSM 45154</strain>
    </source>
</reference>